<evidence type="ECO:0000313" key="5">
    <source>
        <dbReference type="EMBL" id="OLP75257.1"/>
    </source>
</evidence>
<sequence>MCQLTASLAVSAMYLTTMTTPGPSRSGGLPLLCQLLSACSLPGPLVLRPSLVYLEVQGMLSGEEVESIPVGELSDVKELKLHLHRLHGLPTRFRQRLLRGGNPMDDSVMLDSPMDLDLVLLTYSAASQRQACQLVEYAVRGSATEVEALLQLPLDPDVAHDVGIHPLIAASLRGHVEVLRLLLDAGADVNWASNFGGHVEVVRLLLDACADKTLAVHDGDTALIAASSHGDVEVVRLLLDAGADANLANIDGATALTSLRHVETVRLMLDACAGKNLADSHERLVEDVRANAKTDRLVTACERSVRAAVQREVQRFEAELQRPGARRSNAPAAGNRGLQEGFL</sequence>
<evidence type="ECO:0000256" key="4">
    <source>
        <dbReference type="SAM" id="MobiDB-lite"/>
    </source>
</evidence>
<dbReference type="AlphaFoldDB" id="A0A1Q9BX37"/>
<dbReference type="EMBL" id="LSRX01002641">
    <property type="protein sequence ID" value="OLP75257.1"/>
    <property type="molecule type" value="Genomic_DNA"/>
</dbReference>
<dbReference type="PROSITE" id="PS50297">
    <property type="entry name" value="ANK_REP_REGION"/>
    <property type="match status" value="2"/>
</dbReference>
<dbReference type="InterPro" id="IPR036770">
    <property type="entry name" value="Ankyrin_rpt-contain_sf"/>
</dbReference>
<evidence type="ECO:0000313" key="6">
    <source>
        <dbReference type="Proteomes" id="UP000186817"/>
    </source>
</evidence>
<feature type="region of interest" description="Disordered" evidence="4">
    <location>
        <begin position="320"/>
        <end position="343"/>
    </location>
</feature>
<evidence type="ECO:0000256" key="1">
    <source>
        <dbReference type="ARBA" id="ARBA00022737"/>
    </source>
</evidence>
<reference evidence="5 6" key="1">
    <citation type="submission" date="2016-02" db="EMBL/GenBank/DDBJ databases">
        <title>Genome analysis of coral dinoflagellate symbionts highlights evolutionary adaptations to a symbiotic lifestyle.</title>
        <authorList>
            <person name="Aranda M."/>
            <person name="Li Y."/>
            <person name="Liew Y.J."/>
            <person name="Baumgarten S."/>
            <person name="Simakov O."/>
            <person name="Wilson M."/>
            <person name="Piel J."/>
            <person name="Ashoor H."/>
            <person name="Bougouffa S."/>
            <person name="Bajic V.B."/>
            <person name="Ryu T."/>
            <person name="Ravasi T."/>
            <person name="Bayer T."/>
            <person name="Micklem G."/>
            <person name="Kim H."/>
            <person name="Bhak J."/>
            <person name="Lajeunesse T.C."/>
            <person name="Voolstra C.R."/>
        </authorList>
    </citation>
    <scope>NUCLEOTIDE SEQUENCE [LARGE SCALE GENOMIC DNA]</scope>
    <source>
        <strain evidence="5 6">CCMP2467</strain>
    </source>
</reference>
<dbReference type="CDD" id="cd17039">
    <property type="entry name" value="Ubl_ubiquitin_like"/>
    <property type="match status" value="1"/>
</dbReference>
<organism evidence="5 6">
    <name type="scientific">Symbiodinium microadriaticum</name>
    <name type="common">Dinoflagellate</name>
    <name type="synonym">Zooxanthella microadriatica</name>
    <dbReference type="NCBI Taxonomy" id="2951"/>
    <lineage>
        <taxon>Eukaryota</taxon>
        <taxon>Sar</taxon>
        <taxon>Alveolata</taxon>
        <taxon>Dinophyceae</taxon>
        <taxon>Suessiales</taxon>
        <taxon>Symbiodiniaceae</taxon>
        <taxon>Symbiodinium</taxon>
    </lineage>
</organism>
<feature type="repeat" description="ANK" evidence="3">
    <location>
        <begin position="162"/>
        <end position="194"/>
    </location>
</feature>
<dbReference type="InterPro" id="IPR002110">
    <property type="entry name" value="Ankyrin_rpt"/>
</dbReference>
<dbReference type="SUPFAM" id="SSF48403">
    <property type="entry name" value="Ankyrin repeat"/>
    <property type="match status" value="1"/>
</dbReference>
<dbReference type="OrthoDB" id="207120at2759"/>
<evidence type="ECO:0000256" key="3">
    <source>
        <dbReference type="PROSITE-ProRule" id="PRU00023"/>
    </source>
</evidence>
<feature type="repeat" description="ANK" evidence="3">
    <location>
        <begin position="218"/>
        <end position="250"/>
    </location>
</feature>
<dbReference type="SMART" id="SM00248">
    <property type="entry name" value="ANK"/>
    <property type="match status" value="3"/>
</dbReference>
<dbReference type="PANTHER" id="PTHR24166">
    <property type="entry name" value="ROLLING PEBBLES, ISOFORM B"/>
    <property type="match status" value="1"/>
</dbReference>
<comment type="caution">
    <text evidence="5">The sequence shown here is derived from an EMBL/GenBank/DDBJ whole genome shotgun (WGS) entry which is preliminary data.</text>
</comment>
<keyword evidence="6" id="KW-1185">Reference proteome</keyword>
<dbReference type="PROSITE" id="PS50088">
    <property type="entry name" value="ANK_REPEAT"/>
    <property type="match status" value="2"/>
</dbReference>
<dbReference type="Proteomes" id="UP000186817">
    <property type="component" value="Unassembled WGS sequence"/>
</dbReference>
<gene>
    <name evidence="5" type="primary">ANKRD17</name>
    <name evidence="5" type="ORF">AK812_SmicGene44979</name>
</gene>
<dbReference type="InterPro" id="IPR050889">
    <property type="entry name" value="Dendritic_Spine_Reg/Scaffold"/>
</dbReference>
<feature type="non-terminal residue" evidence="5">
    <location>
        <position position="343"/>
    </location>
</feature>
<evidence type="ECO:0000256" key="2">
    <source>
        <dbReference type="ARBA" id="ARBA00023043"/>
    </source>
</evidence>
<keyword evidence="1" id="KW-0677">Repeat</keyword>
<name>A0A1Q9BX37_SYMMI</name>
<dbReference type="Pfam" id="PF12796">
    <property type="entry name" value="Ank_2"/>
    <property type="match status" value="1"/>
</dbReference>
<accession>A0A1Q9BX37</accession>
<dbReference type="PANTHER" id="PTHR24166:SF48">
    <property type="entry name" value="PROTEIN VAPYRIN"/>
    <property type="match status" value="1"/>
</dbReference>
<keyword evidence="2 3" id="KW-0040">ANK repeat</keyword>
<dbReference type="Gene3D" id="1.25.40.20">
    <property type="entry name" value="Ankyrin repeat-containing domain"/>
    <property type="match status" value="2"/>
</dbReference>
<protein>
    <submittedName>
        <fullName evidence="5">Ankyrin repeat domain-containing protein 17</fullName>
    </submittedName>
</protein>
<proteinExistence type="predicted"/>
<dbReference type="PRINTS" id="PR01415">
    <property type="entry name" value="ANKYRIN"/>
</dbReference>